<dbReference type="PANTHER" id="PTHR39188:SF3">
    <property type="entry name" value="STAGE IV SPORULATION PROTEIN FB"/>
    <property type="match status" value="1"/>
</dbReference>
<keyword evidence="8" id="KW-0862">Zinc</keyword>
<keyword evidence="10" id="KW-0482">Metalloprotease</keyword>
<dbReference type="OrthoDB" id="9781963at2"/>
<feature type="transmembrane region" description="Helical" evidence="12">
    <location>
        <begin position="81"/>
        <end position="103"/>
    </location>
</feature>
<dbReference type="STRING" id="1121419.SAMN05443529_11492"/>
<gene>
    <name evidence="14" type="ORF">SAMN05443529_11492</name>
</gene>
<comment type="cofactor">
    <cofactor evidence="1">
        <name>Zn(2+)</name>
        <dbReference type="ChEBI" id="CHEBI:29105"/>
    </cofactor>
</comment>
<feature type="transmembrane region" description="Helical" evidence="12">
    <location>
        <begin position="134"/>
        <end position="155"/>
    </location>
</feature>
<keyword evidence="9 12" id="KW-1133">Transmembrane helix</keyword>
<keyword evidence="15" id="KW-1185">Reference proteome</keyword>
<sequence length="236" mass="26681">MCKEMLKKLYNILAISILILVLGGAFNLYFSVGYLCSILAHEAGHFYTAKYFNLKVRFGGFTPFGAFVVHEETASVKESAIIAVAGPVFGVVFALVCYFIYLLTENNTFLVLSYISVLMNLGNLIPVKPLDGGFIAEAVSPIICYLGLPLLLYLFITSERIKVKVILFIVLIIGTYQTYVLRKKYKEDKYYEIDRKFKIKLFSCYIIFLFILLVIGVIYFKILGNVADLISSIARF</sequence>
<dbReference type="InterPro" id="IPR008915">
    <property type="entry name" value="Peptidase_M50"/>
</dbReference>
<dbReference type="GO" id="GO:0016020">
    <property type="term" value="C:membrane"/>
    <property type="evidence" value="ECO:0007669"/>
    <property type="project" value="UniProtKB-SubCell"/>
</dbReference>
<dbReference type="EMBL" id="FNCP01000014">
    <property type="protein sequence ID" value="SDH51920.1"/>
    <property type="molecule type" value="Genomic_DNA"/>
</dbReference>
<keyword evidence="6" id="KW-0479">Metal-binding</keyword>
<evidence type="ECO:0000256" key="1">
    <source>
        <dbReference type="ARBA" id="ARBA00001947"/>
    </source>
</evidence>
<keyword evidence="11 12" id="KW-0472">Membrane</keyword>
<evidence type="ECO:0000256" key="4">
    <source>
        <dbReference type="ARBA" id="ARBA00022670"/>
    </source>
</evidence>
<feature type="transmembrane region" description="Helical" evidence="12">
    <location>
        <begin position="109"/>
        <end position="127"/>
    </location>
</feature>
<dbReference type="GO" id="GO:0006508">
    <property type="term" value="P:proteolysis"/>
    <property type="evidence" value="ECO:0007669"/>
    <property type="project" value="UniProtKB-KW"/>
</dbReference>
<evidence type="ECO:0000313" key="15">
    <source>
        <dbReference type="Proteomes" id="UP000198656"/>
    </source>
</evidence>
<comment type="similarity">
    <text evidence="3">Belongs to the peptidase M50B family.</text>
</comment>
<evidence type="ECO:0000256" key="11">
    <source>
        <dbReference type="ARBA" id="ARBA00023136"/>
    </source>
</evidence>
<dbReference type="GO" id="GO:0008237">
    <property type="term" value="F:metallopeptidase activity"/>
    <property type="evidence" value="ECO:0007669"/>
    <property type="project" value="UniProtKB-KW"/>
</dbReference>
<evidence type="ECO:0000256" key="10">
    <source>
        <dbReference type="ARBA" id="ARBA00023049"/>
    </source>
</evidence>
<keyword evidence="4" id="KW-0645">Protease</keyword>
<evidence type="ECO:0000256" key="9">
    <source>
        <dbReference type="ARBA" id="ARBA00022989"/>
    </source>
</evidence>
<keyword evidence="5 12" id="KW-0812">Transmembrane</keyword>
<dbReference type="Proteomes" id="UP000198656">
    <property type="component" value="Unassembled WGS sequence"/>
</dbReference>
<proteinExistence type="inferred from homology"/>
<dbReference type="PANTHER" id="PTHR39188">
    <property type="entry name" value="MEMBRANE-ASSOCIATED ZINC METALLOPROTEASE M50B"/>
    <property type="match status" value="1"/>
</dbReference>
<evidence type="ECO:0000256" key="12">
    <source>
        <dbReference type="SAM" id="Phobius"/>
    </source>
</evidence>
<feature type="domain" description="Peptidase M50" evidence="13">
    <location>
        <begin position="29"/>
        <end position="103"/>
    </location>
</feature>
<comment type="subcellular location">
    <subcellularLocation>
        <location evidence="2">Membrane</location>
        <topology evidence="2">Multi-pass membrane protein</topology>
    </subcellularLocation>
</comment>
<accession>A0A1G8D423</accession>
<keyword evidence="7" id="KW-0378">Hydrolase</keyword>
<protein>
    <recommendedName>
        <fullName evidence="13">Peptidase M50 domain-containing protein</fullName>
    </recommendedName>
</protein>
<evidence type="ECO:0000313" key="14">
    <source>
        <dbReference type="EMBL" id="SDH51920.1"/>
    </source>
</evidence>
<dbReference type="AlphaFoldDB" id="A0A1G8D423"/>
<name>A0A1G8D423_9FIRM</name>
<evidence type="ECO:0000256" key="8">
    <source>
        <dbReference type="ARBA" id="ARBA00022833"/>
    </source>
</evidence>
<evidence type="ECO:0000256" key="5">
    <source>
        <dbReference type="ARBA" id="ARBA00022692"/>
    </source>
</evidence>
<feature type="transmembrane region" description="Helical" evidence="12">
    <location>
        <begin position="202"/>
        <end position="222"/>
    </location>
</feature>
<evidence type="ECO:0000256" key="6">
    <source>
        <dbReference type="ARBA" id="ARBA00022723"/>
    </source>
</evidence>
<reference evidence="15" key="1">
    <citation type="submission" date="2016-10" db="EMBL/GenBank/DDBJ databases">
        <authorList>
            <person name="Varghese N."/>
            <person name="Submissions S."/>
        </authorList>
    </citation>
    <scope>NUCLEOTIDE SEQUENCE [LARGE SCALE GENOMIC DNA]</scope>
    <source>
        <strain evidence="15">DSM 8344</strain>
    </source>
</reference>
<evidence type="ECO:0000259" key="13">
    <source>
        <dbReference type="Pfam" id="PF02163"/>
    </source>
</evidence>
<dbReference type="GO" id="GO:0046872">
    <property type="term" value="F:metal ion binding"/>
    <property type="evidence" value="ECO:0007669"/>
    <property type="project" value="UniProtKB-KW"/>
</dbReference>
<evidence type="ECO:0000256" key="2">
    <source>
        <dbReference type="ARBA" id="ARBA00004141"/>
    </source>
</evidence>
<organism evidence="14 15">
    <name type="scientific">Desulfosporosinus hippei DSM 8344</name>
    <dbReference type="NCBI Taxonomy" id="1121419"/>
    <lineage>
        <taxon>Bacteria</taxon>
        <taxon>Bacillati</taxon>
        <taxon>Bacillota</taxon>
        <taxon>Clostridia</taxon>
        <taxon>Eubacteriales</taxon>
        <taxon>Desulfitobacteriaceae</taxon>
        <taxon>Desulfosporosinus</taxon>
    </lineage>
</organism>
<feature type="transmembrane region" description="Helical" evidence="12">
    <location>
        <begin position="12"/>
        <end position="32"/>
    </location>
</feature>
<feature type="transmembrane region" description="Helical" evidence="12">
    <location>
        <begin position="161"/>
        <end position="181"/>
    </location>
</feature>
<evidence type="ECO:0000256" key="7">
    <source>
        <dbReference type="ARBA" id="ARBA00022801"/>
    </source>
</evidence>
<dbReference type="Pfam" id="PF02163">
    <property type="entry name" value="Peptidase_M50"/>
    <property type="match status" value="1"/>
</dbReference>
<evidence type="ECO:0000256" key="3">
    <source>
        <dbReference type="ARBA" id="ARBA00007931"/>
    </source>
</evidence>